<dbReference type="AlphaFoldDB" id="A0A382FZN0"/>
<proteinExistence type="predicted"/>
<evidence type="ECO:0000313" key="1">
    <source>
        <dbReference type="EMBL" id="SVB68072.1"/>
    </source>
</evidence>
<feature type="non-terminal residue" evidence="1">
    <location>
        <position position="205"/>
    </location>
</feature>
<accession>A0A382FZN0</accession>
<evidence type="ECO:0008006" key="2">
    <source>
        <dbReference type="Google" id="ProtNLM"/>
    </source>
</evidence>
<dbReference type="Pfam" id="PF09839">
    <property type="entry name" value="DUF2066"/>
    <property type="match status" value="1"/>
</dbReference>
<organism evidence="1">
    <name type="scientific">marine metagenome</name>
    <dbReference type="NCBI Taxonomy" id="408172"/>
    <lineage>
        <taxon>unclassified sequences</taxon>
        <taxon>metagenomes</taxon>
        <taxon>ecological metagenomes</taxon>
    </lineage>
</organism>
<reference evidence="1" key="1">
    <citation type="submission" date="2018-05" db="EMBL/GenBank/DDBJ databases">
        <authorList>
            <person name="Lanie J.A."/>
            <person name="Ng W.-L."/>
            <person name="Kazmierczak K.M."/>
            <person name="Andrzejewski T.M."/>
            <person name="Davidsen T.M."/>
            <person name="Wayne K.J."/>
            <person name="Tettelin H."/>
            <person name="Glass J.I."/>
            <person name="Rusch D."/>
            <person name="Podicherti R."/>
            <person name="Tsui H.-C.T."/>
            <person name="Winkler M.E."/>
        </authorList>
    </citation>
    <scope>NUCLEOTIDE SEQUENCE</scope>
</reference>
<name>A0A382FZN0_9ZZZZ</name>
<dbReference type="EMBL" id="UINC01052581">
    <property type="protein sequence ID" value="SVB68072.1"/>
    <property type="molecule type" value="Genomic_DNA"/>
</dbReference>
<sequence>MLTARILHLIDLVMLHRAICILFLLCAWNSPPILAQGGVDIFTAVNLPVDVTAESALEARKKALRDGQRMALRRVLARITLRTDHDSLPEPDDKAIEQMVATVAVANEKTSTVRYLAKLTVRFHRAAVRQLLRGAGIQFSETRAKPILVLPVLEKGAALSLFENSNIWRNAWAGLDLAQDALLPLSLPLGDLMDITTITAQAALA</sequence>
<protein>
    <recommendedName>
        <fullName evidence="2">DUF2066 domain-containing protein</fullName>
    </recommendedName>
</protein>
<gene>
    <name evidence="1" type="ORF">METZ01_LOCUS220926</name>
</gene>
<dbReference type="InterPro" id="IPR018642">
    <property type="entry name" value="DUF2066"/>
</dbReference>